<dbReference type="AlphaFoldDB" id="A0A100XY44"/>
<evidence type="ECO:0000313" key="2">
    <source>
        <dbReference type="EMBL" id="KUH33549.1"/>
    </source>
</evidence>
<organism evidence="2 3">
    <name type="scientific">Thermococcus celericrescens</name>
    <dbReference type="NCBI Taxonomy" id="227598"/>
    <lineage>
        <taxon>Archaea</taxon>
        <taxon>Methanobacteriati</taxon>
        <taxon>Methanobacteriota</taxon>
        <taxon>Thermococci</taxon>
        <taxon>Thermococcales</taxon>
        <taxon>Thermococcaceae</taxon>
        <taxon>Thermococcus</taxon>
    </lineage>
</organism>
<dbReference type="NCBIfam" id="TIGR01564">
    <property type="entry name" value="S_layer_MJ"/>
    <property type="match status" value="1"/>
</dbReference>
<dbReference type="Proteomes" id="UP000053462">
    <property type="component" value="Unassembled WGS sequence"/>
</dbReference>
<dbReference type="Pfam" id="PF05123">
    <property type="entry name" value="S_layer_N"/>
    <property type="match status" value="1"/>
</dbReference>
<dbReference type="RefSeq" id="WP_058938579.1">
    <property type="nucleotide sequence ID" value="NZ_LLYW01000018.1"/>
</dbReference>
<dbReference type="OrthoDB" id="92388at2157"/>
<dbReference type="STRING" id="227598.APY94_04945"/>
<feature type="domain" description="S-layer protein central" evidence="1">
    <location>
        <begin position="121"/>
        <end position="490"/>
    </location>
</feature>
<gene>
    <name evidence="2" type="ORF">APY94_04945</name>
</gene>
<name>A0A100XY44_9EURY</name>
<keyword evidence="3" id="KW-1185">Reference proteome</keyword>
<reference evidence="2 3" key="1">
    <citation type="submission" date="2015-10" db="EMBL/GenBank/DDBJ databases">
        <title>Draft genome sequence of Thermococcus celericrescens strain DSM 17994.</title>
        <authorList>
            <person name="Hong S.-J."/>
            <person name="Park C.-E."/>
            <person name="Shin J.-H."/>
        </authorList>
    </citation>
    <scope>NUCLEOTIDE SEQUENCE [LARGE SCALE GENOMIC DNA]</scope>
    <source>
        <strain evidence="2 3">DSM 17994</strain>
    </source>
</reference>
<evidence type="ECO:0000313" key="3">
    <source>
        <dbReference type="Proteomes" id="UP000053462"/>
    </source>
</evidence>
<evidence type="ECO:0000259" key="1">
    <source>
        <dbReference type="Pfam" id="PF05123"/>
    </source>
</evidence>
<dbReference type="InterPro" id="IPR022650">
    <property type="entry name" value="S_layer_central"/>
</dbReference>
<sequence length="493" mass="53781">MKVKKIAALAVGAAMVGATIGIASAQPTVPEIPKDFFVEDGQPNVKIVVGSQGAALDVSSAADIAVALGTMLYTTEDVKVKDASVVVKKDTAYDPDDIPVFDNTYTGDYEVDDDIGNQAYWWNGSFDADGNPIFSETFDNSAWSDGIYSDGWPITVYGAVEWKDGNNNNYWKDPNDQWHSATDVKIHYTVNIGKVTLKQINEDDVDFTDIDDFDDFTLIVDDVVANVTFKLNAYEKTLWDPVLGATGTTYTVSDTTPSYYSLYEAGVIEGVEAGDTIDLFGKTVKVLDIGSDYIEYGNDWGETYIDAGATKPFGDYSIKVLDIDVNQEKALLEVSGPAGSEKITLNTDDNPTETLFNGGIRVTLKDTFIGIGGTTSVKVEVQTDISYIEDGDEFIPGWIAHLGISGGKLNWFALTNKEELEGKEVKLFDTYVMDYKADIMKKKNPSDDKTYAAMSAWVVIDPLKAEYTTETLSAGDELEGWTIDEITATADPA</sequence>
<dbReference type="InterPro" id="IPR006454">
    <property type="entry name" value="S_layer_MJ"/>
</dbReference>
<accession>A0A100XY44</accession>
<protein>
    <recommendedName>
        <fullName evidence="1">S-layer protein central domain-containing protein</fullName>
    </recommendedName>
</protein>
<comment type="caution">
    <text evidence="2">The sequence shown here is derived from an EMBL/GenBank/DDBJ whole genome shotgun (WGS) entry which is preliminary data.</text>
</comment>
<proteinExistence type="predicted"/>
<dbReference type="EMBL" id="LLYW01000018">
    <property type="protein sequence ID" value="KUH33549.1"/>
    <property type="molecule type" value="Genomic_DNA"/>
</dbReference>
<feature type="non-terminal residue" evidence="2">
    <location>
        <position position="493"/>
    </location>
</feature>